<dbReference type="Pfam" id="PF19800">
    <property type="entry name" value="DUF6283"/>
    <property type="match status" value="1"/>
</dbReference>
<comment type="caution">
    <text evidence="1">The sequence shown here is derived from an EMBL/GenBank/DDBJ whole genome shotgun (WGS) entry which is preliminary data.</text>
</comment>
<protein>
    <submittedName>
        <fullName evidence="1">DUF6283 family protein</fullName>
    </submittedName>
</protein>
<proteinExistence type="predicted"/>
<dbReference type="Proteomes" id="UP001597304">
    <property type="component" value="Unassembled WGS sequence"/>
</dbReference>
<gene>
    <name evidence="1" type="ORF">ACFSF0_19080</name>
</gene>
<evidence type="ECO:0000313" key="2">
    <source>
        <dbReference type="Proteomes" id="UP001597304"/>
    </source>
</evidence>
<reference evidence="2" key="1">
    <citation type="journal article" date="2019" name="Int. J. Syst. Evol. Microbiol.">
        <title>The Global Catalogue of Microorganisms (GCM) 10K type strain sequencing project: providing services to taxonomists for standard genome sequencing and annotation.</title>
        <authorList>
            <consortium name="The Broad Institute Genomics Platform"/>
            <consortium name="The Broad Institute Genome Sequencing Center for Infectious Disease"/>
            <person name="Wu L."/>
            <person name="Ma J."/>
        </authorList>
    </citation>
    <scope>NUCLEOTIDE SEQUENCE [LARGE SCALE GENOMIC DNA]</scope>
    <source>
        <strain evidence="2">LMG 29247</strain>
    </source>
</reference>
<name>A0ABW4L0Y7_9BURK</name>
<dbReference type="RefSeq" id="WP_147915000.1">
    <property type="nucleotide sequence ID" value="NZ_JBHUEJ010000046.1"/>
</dbReference>
<accession>A0ABW4L0Y7</accession>
<sequence>MGSISNIRPGGSNEHGEHQVVTVLVSGSAYRRQPCSNCPWRLDAVGEFPAEAFKQSAHTAYDMSEHAFACHQSGSSRPAACAGFLLRGADHNLVVRLKRMRGECLDMRDGGHPLHDSYRAMAIANGVAPDDPVLAPCRG</sequence>
<evidence type="ECO:0000313" key="1">
    <source>
        <dbReference type="EMBL" id="MFD1712706.1"/>
    </source>
</evidence>
<organism evidence="1 2">
    <name type="scientific">Ottowia flava</name>
    <dbReference type="NCBI Taxonomy" id="2675430"/>
    <lineage>
        <taxon>Bacteria</taxon>
        <taxon>Pseudomonadati</taxon>
        <taxon>Pseudomonadota</taxon>
        <taxon>Betaproteobacteria</taxon>
        <taxon>Burkholderiales</taxon>
        <taxon>Comamonadaceae</taxon>
        <taxon>Ottowia</taxon>
    </lineage>
</organism>
<dbReference type="EMBL" id="JBHUEJ010000046">
    <property type="protein sequence ID" value="MFD1712706.1"/>
    <property type="molecule type" value="Genomic_DNA"/>
</dbReference>
<dbReference type="InterPro" id="IPR046250">
    <property type="entry name" value="DUF6283"/>
</dbReference>
<keyword evidence="2" id="KW-1185">Reference proteome</keyword>